<protein>
    <submittedName>
        <fullName evidence="1">Uncharacterized protein</fullName>
    </submittedName>
</protein>
<sequence length="69" mass="7781">MSPLAPVLHTVRTIRAWPVSAQQHARRNAMIALTECTQRRAEREDVERFLSARSTDPTVTRDSAISLHA</sequence>
<dbReference type="Proteomes" id="UP001596072">
    <property type="component" value="Unassembled WGS sequence"/>
</dbReference>
<organism evidence="1 2">
    <name type="scientific">Nocardioides vastitatis</name>
    <dbReference type="NCBI Taxonomy" id="2568655"/>
    <lineage>
        <taxon>Bacteria</taxon>
        <taxon>Bacillati</taxon>
        <taxon>Actinomycetota</taxon>
        <taxon>Actinomycetes</taxon>
        <taxon>Propionibacteriales</taxon>
        <taxon>Nocardioidaceae</taxon>
        <taxon>Nocardioides</taxon>
    </lineage>
</organism>
<name>A0ABW0ZLZ6_9ACTN</name>
<accession>A0ABW0ZLZ6</accession>
<keyword evidence="2" id="KW-1185">Reference proteome</keyword>
<comment type="caution">
    <text evidence="1">The sequence shown here is derived from an EMBL/GenBank/DDBJ whole genome shotgun (WGS) entry which is preliminary data.</text>
</comment>
<gene>
    <name evidence="1" type="ORF">ACFPQB_12065</name>
</gene>
<evidence type="ECO:0000313" key="1">
    <source>
        <dbReference type="EMBL" id="MFC5729655.1"/>
    </source>
</evidence>
<dbReference type="EMBL" id="JBHSNS010000005">
    <property type="protein sequence ID" value="MFC5729655.1"/>
    <property type="molecule type" value="Genomic_DNA"/>
</dbReference>
<reference evidence="2" key="1">
    <citation type="journal article" date="2019" name="Int. J. Syst. Evol. Microbiol.">
        <title>The Global Catalogue of Microorganisms (GCM) 10K type strain sequencing project: providing services to taxonomists for standard genome sequencing and annotation.</title>
        <authorList>
            <consortium name="The Broad Institute Genomics Platform"/>
            <consortium name="The Broad Institute Genome Sequencing Center for Infectious Disease"/>
            <person name="Wu L."/>
            <person name="Ma J."/>
        </authorList>
    </citation>
    <scope>NUCLEOTIDE SEQUENCE [LARGE SCALE GENOMIC DNA]</scope>
    <source>
        <strain evidence="2">YIM 94188</strain>
    </source>
</reference>
<evidence type="ECO:0000313" key="2">
    <source>
        <dbReference type="Proteomes" id="UP001596072"/>
    </source>
</evidence>
<proteinExistence type="predicted"/>
<dbReference type="RefSeq" id="WP_136434041.1">
    <property type="nucleotide sequence ID" value="NZ_JBHSNS010000005.1"/>
</dbReference>